<organism evidence="2 3">
    <name type="scientific">Sphingobacterium micropteri</name>
    <dbReference type="NCBI Taxonomy" id="2763501"/>
    <lineage>
        <taxon>Bacteria</taxon>
        <taxon>Pseudomonadati</taxon>
        <taxon>Bacteroidota</taxon>
        <taxon>Sphingobacteriia</taxon>
        <taxon>Sphingobacteriales</taxon>
        <taxon>Sphingobacteriaceae</taxon>
        <taxon>Sphingobacterium</taxon>
    </lineage>
</organism>
<keyword evidence="1" id="KW-0472">Membrane</keyword>
<comment type="caution">
    <text evidence="2">The sequence shown here is derived from an EMBL/GenBank/DDBJ whole genome shotgun (WGS) entry which is preliminary data.</text>
</comment>
<reference evidence="2 3" key="1">
    <citation type="submission" date="2020-08" db="EMBL/GenBank/DDBJ databases">
        <title>Sphingobacterium sp. DN00404 isolated from aquaculture water.</title>
        <authorList>
            <person name="Zhang M."/>
        </authorList>
    </citation>
    <scope>NUCLEOTIDE SEQUENCE [LARGE SCALE GENOMIC DNA]</scope>
    <source>
        <strain evidence="2 3">DN00404</strain>
    </source>
</reference>
<dbReference type="EMBL" id="JACOIK010000016">
    <property type="protein sequence ID" value="MBD1434862.1"/>
    <property type="molecule type" value="Genomic_DNA"/>
</dbReference>
<evidence type="ECO:0000313" key="2">
    <source>
        <dbReference type="EMBL" id="MBD1434862.1"/>
    </source>
</evidence>
<keyword evidence="1" id="KW-1133">Transmembrane helix</keyword>
<evidence type="ECO:0000256" key="1">
    <source>
        <dbReference type="SAM" id="Phobius"/>
    </source>
</evidence>
<keyword evidence="1" id="KW-0812">Transmembrane</keyword>
<dbReference type="RefSeq" id="WP_190995725.1">
    <property type="nucleotide sequence ID" value="NZ_JACOIK010000016.1"/>
</dbReference>
<gene>
    <name evidence="2" type="ORF">H8B06_18710</name>
</gene>
<evidence type="ECO:0000313" key="3">
    <source>
        <dbReference type="Proteomes" id="UP000602759"/>
    </source>
</evidence>
<accession>A0ABR7YUA0</accession>
<dbReference type="Proteomes" id="UP000602759">
    <property type="component" value="Unassembled WGS sequence"/>
</dbReference>
<evidence type="ECO:0008006" key="4">
    <source>
        <dbReference type="Google" id="ProtNLM"/>
    </source>
</evidence>
<keyword evidence="3" id="KW-1185">Reference proteome</keyword>
<proteinExistence type="predicted"/>
<protein>
    <recommendedName>
        <fullName evidence="4">DUF4760 domain-containing protein</fullName>
    </recommendedName>
</protein>
<sequence length="167" mass="19937">MPYSEIIINYWSQILLLLGVLGWIIKTLSETYLRKKELKYNFFYSNKLASLKNLIDTYHKYERFFTDVPYYRVSNGEINAIELDSMVSPYKDNYFNAHNELILYHSNKELEKFKLIKDNINIVHNALGQLLFKNISVNDYNELLDKSKSENYKIFSQISSEFIKEFN</sequence>
<feature type="transmembrane region" description="Helical" evidence="1">
    <location>
        <begin position="6"/>
        <end position="25"/>
    </location>
</feature>
<name>A0ABR7YUA0_9SPHI</name>